<dbReference type="Proteomes" id="UP000749293">
    <property type="component" value="Unassembled WGS sequence"/>
</dbReference>
<evidence type="ECO:0000313" key="2">
    <source>
        <dbReference type="EMBL" id="KAF4121786.1"/>
    </source>
</evidence>
<dbReference type="Pfam" id="PF10309">
    <property type="entry name" value="NCBP3"/>
    <property type="match status" value="1"/>
</dbReference>
<feature type="region of interest" description="Disordered" evidence="1">
    <location>
        <begin position="390"/>
        <end position="425"/>
    </location>
</feature>
<organism evidence="2 3">
    <name type="scientific">Geosmithia morbida</name>
    <dbReference type="NCBI Taxonomy" id="1094350"/>
    <lineage>
        <taxon>Eukaryota</taxon>
        <taxon>Fungi</taxon>
        <taxon>Dikarya</taxon>
        <taxon>Ascomycota</taxon>
        <taxon>Pezizomycotina</taxon>
        <taxon>Sordariomycetes</taxon>
        <taxon>Hypocreomycetidae</taxon>
        <taxon>Hypocreales</taxon>
        <taxon>Bionectriaceae</taxon>
        <taxon>Geosmithia</taxon>
    </lineage>
</organism>
<feature type="compositionally biased region" description="Basic residues" evidence="1">
    <location>
        <begin position="226"/>
        <end position="236"/>
    </location>
</feature>
<dbReference type="GO" id="GO:0000340">
    <property type="term" value="F:RNA 7-methylguanosine cap binding"/>
    <property type="evidence" value="ECO:0007669"/>
    <property type="project" value="InterPro"/>
</dbReference>
<comment type="caution">
    <text evidence="2">The sequence shown here is derived from an EMBL/GenBank/DDBJ whole genome shotgun (WGS) entry which is preliminary data.</text>
</comment>
<sequence>MDLDIEMDDAAQQAPLVEEEPSHAEDILQPDEPEELGEVIEEDGGAGAAAAIADESKTLVPTKVHIRGLDTLSTDDIRNYVKAHYGPVDRVEWIDDTSANLLFGGESTAREALVALSATEIADPTALAVGEILPAKPVESRPEITLHVRTALQSDRKQPGAAMRSRFYLMNPEYDPEERRRQRNSGNGNGYRDRDHHHHHRRRRDSDRRPPRFEASMYDDAPTRPSRSRSRSRSRDRRRDGDRSYSPDQHRRPYARENRGKELFGGGGSGRRRVSSRSASPRGDRDMDVDAVDDDAPSSSNSRVRARSLRDDRHRNESKELFPSKAKAASGRSGRLDRLETALGTAQLRDEDMPRIVDGGIKIRGAAAGGAAAGQLGFNIKGSAANARELFPGRLGGNGNGSSTNAGKELLDKRPSRRKAEDLFG</sequence>
<dbReference type="PANTHER" id="PTHR16291:SF0">
    <property type="entry name" value="NUCLEAR CAP-BINDING PROTEIN SUBUNIT 3"/>
    <property type="match status" value="1"/>
</dbReference>
<dbReference type="AlphaFoldDB" id="A0A9P5D2S8"/>
<feature type="compositionally biased region" description="Basic and acidic residues" evidence="1">
    <location>
        <begin position="409"/>
        <end position="425"/>
    </location>
</feature>
<feature type="compositionally biased region" description="Basic and acidic residues" evidence="1">
    <location>
        <begin position="237"/>
        <end position="262"/>
    </location>
</feature>
<dbReference type="PANTHER" id="PTHR16291">
    <property type="entry name" value="NUCLEAR CAP-BINDING PROTEIN SUBUNIT 3"/>
    <property type="match status" value="1"/>
</dbReference>
<name>A0A9P5D2S8_9HYPO</name>
<keyword evidence="3" id="KW-1185">Reference proteome</keyword>
<feature type="region of interest" description="Disordered" evidence="1">
    <location>
        <begin position="1"/>
        <end position="28"/>
    </location>
</feature>
<dbReference type="GO" id="GO:0005634">
    <property type="term" value="C:nucleus"/>
    <property type="evidence" value="ECO:0007669"/>
    <property type="project" value="TreeGrafter"/>
</dbReference>
<proteinExistence type="predicted"/>
<evidence type="ECO:0000256" key="1">
    <source>
        <dbReference type="SAM" id="MobiDB-lite"/>
    </source>
</evidence>
<dbReference type="OrthoDB" id="422106at2759"/>
<dbReference type="EMBL" id="JAANYQ010000011">
    <property type="protein sequence ID" value="KAF4121786.1"/>
    <property type="molecule type" value="Genomic_DNA"/>
</dbReference>
<dbReference type="GO" id="GO:0003729">
    <property type="term" value="F:mRNA binding"/>
    <property type="evidence" value="ECO:0007669"/>
    <property type="project" value="InterPro"/>
</dbReference>
<dbReference type="GeneID" id="55967855"/>
<dbReference type="InterPro" id="IPR019416">
    <property type="entry name" value="NCBP3"/>
</dbReference>
<feature type="region of interest" description="Disordered" evidence="1">
    <location>
        <begin position="151"/>
        <end position="336"/>
    </location>
</feature>
<feature type="compositionally biased region" description="Basic and acidic residues" evidence="1">
    <location>
        <begin position="308"/>
        <end position="322"/>
    </location>
</feature>
<accession>A0A9P5D2S8</accession>
<gene>
    <name evidence="2" type="ORF">GMORB2_1625</name>
</gene>
<evidence type="ECO:0000313" key="3">
    <source>
        <dbReference type="Proteomes" id="UP000749293"/>
    </source>
</evidence>
<reference evidence="2" key="1">
    <citation type="submission" date="2020-03" db="EMBL/GenBank/DDBJ databases">
        <title>Site-based positive gene gene selection in Geosmithia morbida across the United States reveals a broad range of putative effectors and factors for local host and environmental adapation.</title>
        <authorList>
            <person name="Onufrak A."/>
            <person name="Murdoch R.W."/>
            <person name="Gazis R."/>
            <person name="Huff M."/>
            <person name="Staton M."/>
            <person name="Klingeman W."/>
            <person name="Hadziabdic D."/>
        </authorList>
    </citation>
    <scope>NUCLEOTIDE SEQUENCE</scope>
    <source>
        <strain evidence="2">1262</strain>
    </source>
</reference>
<dbReference type="RefSeq" id="XP_035320438.1">
    <property type="nucleotide sequence ID" value="XM_035463607.1"/>
</dbReference>
<protein>
    <submittedName>
        <fullName evidence="2">Uncharacterized protein</fullName>
    </submittedName>
</protein>